<evidence type="ECO:0000256" key="5">
    <source>
        <dbReference type="SAM" id="Phobius"/>
    </source>
</evidence>
<dbReference type="Proteomes" id="UP000785679">
    <property type="component" value="Unassembled WGS sequence"/>
</dbReference>
<feature type="transmembrane region" description="Helical" evidence="5">
    <location>
        <begin position="58"/>
        <end position="76"/>
    </location>
</feature>
<feature type="transmembrane region" description="Helical" evidence="5">
    <location>
        <begin position="224"/>
        <end position="246"/>
    </location>
</feature>
<feature type="transmembrane region" description="Helical" evidence="5">
    <location>
        <begin position="283"/>
        <end position="301"/>
    </location>
</feature>
<feature type="transmembrane region" description="Helical" evidence="5">
    <location>
        <begin position="20"/>
        <end position="37"/>
    </location>
</feature>
<evidence type="ECO:0000256" key="3">
    <source>
        <dbReference type="ARBA" id="ARBA00022989"/>
    </source>
</evidence>
<reference evidence="7" key="1">
    <citation type="submission" date="2019-06" db="EMBL/GenBank/DDBJ databases">
        <authorList>
            <person name="Zheng W."/>
        </authorList>
    </citation>
    <scope>NUCLEOTIDE SEQUENCE</scope>
    <source>
        <strain evidence="7">QDHG01</strain>
    </source>
</reference>
<evidence type="ECO:0000313" key="8">
    <source>
        <dbReference type="Proteomes" id="UP000785679"/>
    </source>
</evidence>
<keyword evidence="4 5" id="KW-0472">Membrane</keyword>
<dbReference type="EMBL" id="RRYP01011344">
    <property type="protein sequence ID" value="TNV77794.1"/>
    <property type="molecule type" value="Genomic_DNA"/>
</dbReference>
<dbReference type="InterPro" id="IPR037185">
    <property type="entry name" value="EmrE-like"/>
</dbReference>
<feature type="transmembrane region" description="Helical" evidence="5">
    <location>
        <begin position="253"/>
        <end position="271"/>
    </location>
</feature>
<feature type="transmembrane region" description="Helical" evidence="5">
    <location>
        <begin position="149"/>
        <end position="169"/>
    </location>
</feature>
<keyword evidence="2 5" id="KW-0812">Transmembrane</keyword>
<name>A0A8J8T0M2_HALGN</name>
<dbReference type="AlphaFoldDB" id="A0A8J8T0M2"/>
<dbReference type="OrthoDB" id="306876at2759"/>
<dbReference type="SUPFAM" id="SSF103481">
    <property type="entry name" value="Multidrug resistance efflux transporter EmrE"/>
    <property type="match status" value="1"/>
</dbReference>
<protein>
    <recommendedName>
        <fullName evidence="6">EamA domain-containing protein</fullName>
    </recommendedName>
</protein>
<feature type="transmembrane region" description="Helical" evidence="5">
    <location>
        <begin position="181"/>
        <end position="204"/>
    </location>
</feature>
<dbReference type="Pfam" id="PF00892">
    <property type="entry name" value="EamA"/>
    <property type="match status" value="1"/>
</dbReference>
<comment type="subcellular location">
    <subcellularLocation>
        <location evidence="1">Membrane</location>
        <topology evidence="1">Multi-pass membrane protein</topology>
    </subcellularLocation>
</comment>
<evidence type="ECO:0000313" key="7">
    <source>
        <dbReference type="EMBL" id="TNV77794.1"/>
    </source>
</evidence>
<accession>A0A8J8T0M2</accession>
<evidence type="ECO:0000256" key="4">
    <source>
        <dbReference type="ARBA" id="ARBA00023136"/>
    </source>
</evidence>
<dbReference type="PANTHER" id="PTHR22911:SF6">
    <property type="entry name" value="SOLUTE CARRIER FAMILY 35 MEMBER G1"/>
    <property type="match status" value="1"/>
</dbReference>
<feature type="transmembrane region" description="Helical" evidence="5">
    <location>
        <begin position="88"/>
        <end position="105"/>
    </location>
</feature>
<feature type="domain" description="EamA" evidence="6">
    <location>
        <begin position="7"/>
        <end position="128"/>
    </location>
</feature>
<dbReference type="GO" id="GO:0016020">
    <property type="term" value="C:membrane"/>
    <property type="evidence" value="ECO:0007669"/>
    <property type="project" value="UniProtKB-SubCell"/>
</dbReference>
<evidence type="ECO:0000256" key="1">
    <source>
        <dbReference type="ARBA" id="ARBA00004141"/>
    </source>
</evidence>
<comment type="caution">
    <text evidence="7">The sequence shown here is derived from an EMBL/GenBank/DDBJ whole genome shotgun (WGS) entry which is preliminary data.</text>
</comment>
<sequence length="306" mass="34531">MVYISFKLLLEQSHIKAHEITYWQGWAVTLASFFILYRLQGNQQHGKDIFYVPADVRFWFILRGICGFFANLSGPLSMKYIDLAKSTVLFYTNPIFIGCFGYFLLKERITNYDVGGIFCTFFGVVIFTMDPFGHDKNPKIFEFMSQAWWLDLFGSAVALMGAVANAGAMMSIKKVGGKTHFLMLTFSWGLLNILLSQTLLFTQASSANKDSAAHTTTVYGWHEIKYLILICLGGISFQMFMTLAFLTEKAARVAPIGSLQLILNCAFDFLVLNKDQPPKYNQVMGGMLIFFSNVTVSILKCQNVIK</sequence>
<dbReference type="InterPro" id="IPR000620">
    <property type="entry name" value="EamA_dom"/>
</dbReference>
<dbReference type="PANTHER" id="PTHR22911">
    <property type="entry name" value="ACYL-MALONYL CONDENSING ENZYME-RELATED"/>
    <property type="match status" value="1"/>
</dbReference>
<proteinExistence type="predicted"/>
<organism evidence="7 8">
    <name type="scientific">Halteria grandinella</name>
    <dbReference type="NCBI Taxonomy" id="5974"/>
    <lineage>
        <taxon>Eukaryota</taxon>
        <taxon>Sar</taxon>
        <taxon>Alveolata</taxon>
        <taxon>Ciliophora</taxon>
        <taxon>Intramacronucleata</taxon>
        <taxon>Spirotrichea</taxon>
        <taxon>Stichotrichia</taxon>
        <taxon>Sporadotrichida</taxon>
        <taxon>Halteriidae</taxon>
        <taxon>Halteria</taxon>
    </lineage>
</organism>
<keyword evidence="8" id="KW-1185">Reference proteome</keyword>
<evidence type="ECO:0000256" key="2">
    <source>
        <dbReference type="ARBA" id="ARBA00022692"/>
    </source>
</evidence>
<keyword evidence="3 5" id="KW-1133">Transmembrane helix</keyword>
<evidence type="ECO:0000259" key="6">
    <source>
        <dbReference type="Pfam" id="PF00892"/>
    </source>
</evidence>
<gene>
    <name evidence="7" type="ORF">FGO68_gene3450</name>
</gene>
<feature type="transmembrane region" description="Helical" evidence="5">
    <location>
        <begin position="112"/>
        <end position="129"/>
    </location>
</feature>